<proteinExistence type="predicted"/>
<keyword evidence="2" id="KW-1185">Reference proteome</keyword>
<sequence>MYDWTHPYEIVVPETTTHVRPSVVLFFHQLYETAGGRRSEKSSTSAVLSVLKLQRQCEEDACEALAKMEERDRETSSLLSSPLKSGFRSAFGRFWPRQH</sequence>
<evidence type="ECO:0000313" key="1">
    <source>
        <dbReference type="EMBL" id="MQL82496.1"/>
    </source>
</evidence>
<organism evidence="1 2">
    <name type="scientific">Colocasia esculenta</name>
    <name type="common">Wild taro</name>
    <name type="synonym">Arum esculentum</name>
    <dbReference type="NCBI Taxonomy" id="4460"/>
    <lineage>
        <taxon>Eukaryota</taxon>
        <taxon>Viridiplantae</taxon>
        <taxon>Streptophyta</taxon>
        <taxon>Embryophyta</taxon>
        <taxon>Tracheophyta</taxon>
        <taxon>Spermatophyta</taxon>
        <taxon>Magnoliopsida</taxon>
        <taxon>Liliopsida</taxon>
        <taxon>Araceae</taxon>
        <taxon>Aroideae</taxon>
        <taxon>Colocasieae</taxon>
        <taxon>Colocasia</taxon>
    </lineage>
</organism>
<accession>A0A843UK65</accession>
<gene>
    <name evidence="1" type="ORF">Taro_014979</name>
</gene>
<dbReference type="AlphaFoldDB" id="A0A843UK65"/>
<comment type="caution">
    <text evidence="1">The sequence shown here is derived from an EMBL/GenBank/DDBJ whole genome shotgun (WGS) entry which is preliminary data.</text>
</comment>
<reference evidence="1" key="1">
    <citation type="submission" date="2017-07" db="EMBL/GenBank/DDBJ databases">
        <title>Taro Niue Genome Assembly and Annotation.</title>
        <authorList>
            <person name="Atibalentja N."/>
            <person name="Keating K."/>
            <person name="Fields C.J."/>
        </authorList>
    </citation>
    <scope>NUCLEOTIDE SEQUENCE</scope>
    <source>
        <strain evidence="1">Niue_2</strain>
        <tissue evidence="1">Leaf</tissue>
    </source>
</reference>
<name>A0A843UK65_COLES</name>
<protein>
    <submittedName>
        <fullName evidence="1">Uncharacterized protein</fullName>
    </submittedName>
</protein>
<dbReference type="Proteomes" id="UP000652761">
    <property type="component" value="Unassembled WGS sequence"/>
</dbReference>
<evidence type="ECO:0000313" key="2">
    <source>
        <dbReference type="Proteomes" id="UP000652761"/>
    </source>
</evidence>
<dbReference type="EMBL" id="NMUH01000635">
    <property type="protein sequence ID" value="MQL82496.1"/>
    <property type="molecule type" value="Genomic_DNA"/>
</dbReference>